<dbReference type="InterPro" id="IPR000719">
    <property type="entry name" value="Prot_kinase_dom"/>
</dbReference>
<dbReference type="InterPro" id="IPR003968">
    <property type="entry name" value="K_chnl_volt-dep_Kv"/>
</dbReference>
<evidence type="ECO:0000256" key="36">
    <source>
        <dbReference type="ARBA" id="ARBA00066089"/>
    </source>
</evidence>
<evidence type="ECO:0000256" key="4">
    <source>
        <dbReference type="ARBA" id="ARBA00010407"/>
    </source>
</evidence>
<dbReference type="Pfam" id="PF02214">
    <property type="entry name" value="BTB_2"/>
    <property type="match status" value="1"/>
</dbReference>
<evidence type="ECO:0000256" key="12">
    <source>
        <dbReference type="ARBA" id="ARBA00022679"/>
    </source>
</evidence>
<keyword evidence="16" id="KW-0418">Kinase</keyword>
<dbReference type="Pfam" id="PF00520">
    <property type="entry name" value="Ion_trans"/>
    <property type="match status" value="1"/>
</dbReference>
<evidence type="ECO:0000256" key="16">
    <source>
        <dbReference type="ARBA" id="ARBA00022777"/>
    </source>
</evidence>
<dbReference type="GO" id="GO:0006915">
    <property type="term" value="P:apoptotic process"/>
    <property type="evidence" value="ECO:0007669"/>
    <property type="project" value="UniProtKB-KW"/>
</dbReference>
<comment type="similarity">
    <text evidence="34">Belongs to the potassium channel family. D (Shal) (TC 1.A.1.2) subfamily. Kv4.1/KCND1 sub-subfamily.</text>
</comment>
<dbReference type="InterPro" id="IPR021645">
    <property type="entry name" value="Shal-type_N"/>
</dbReference>
<evidence type="ECO:0000256" key="22">
    <source>
        <dbReference type="ARBA" id="ARBA00022882"/>
    </source>
</evidence>
<dbReference type="GO" id="GO:0005250">
    <property type="term" value="F:A-type (transient outward) potassium channel activity"/>
    <property type="evidence" value="ECO:0007669"/>
    <property type="project" value="TreeGrafter"/>
</dbReference>
<gene>
    <name evidence="49" type="ORF">H671_xg20675</name>
</gene>
<dbReference type="Gene3D" id="1.10.287.70">
    <property type="match status" value="1"/>
</dbReference>
<evidence type="ECO:0000256" key="2">
    <source>
        <dbReference type="ARBA" id="ARBA00004141"/>
    </source>
</evidence>
<dbReference type="PANTHER" id="PTHR11537">
    <property type="entry name" value="VOLTAGE-GATED POTASSIUM CHANNEL"/>
    <property type="match status" value="1"/>
</dbReference>
<keyword evidence="13 45" id="KW-0812">Transmembrane</keyword>
<evidence type="ECO:0000256" key="19">
    <source>
        <dbReference type="ARBA" id="ARBA00022807"/>
    </source>
</evidence>
<evidence type="ECO:0000256" key="6">
    <source>
        <dbReference type="ARBA" id="ARBA00012759"/>
    </source>
</evidence>
<keyword evidence="14" id="KW-0053">Apoptosis</keyword>
<keyword evidence="25" id="KW-0406">Ion transport</keyword>
<feature type="transmembrane region" description="Helical" evidence="45">
    <location>
        <begin position="387"/>
        <end position="408"/>
    </location>
</feature>
<dbReference type="Proteomes" id="UP000030759">
    <property type="component" value="Unassembled WGS sequence"/>
</dbReference>
<reference evidence="50" key="1">
    <citation type="journal article" date="2013" name="Nat. Biotechnol.">
        <title>Chinese hamster genome sequenced from sorted chromosomes.</title>
        <authorList>
            <person name="Brinkrolf K."/>
            <person name="Rupp O."/>
            <person name="Laux H."/>
            <person name="Kollin F."/>
            <person name="Ernst W."/>
            <person name="Linke B."/>
            <person name="Kofler R."/>
            <person name="Romand S."/>
            <person name="Hesse F."/>
            <person name="Budach W.E."/>
            <person name="Galosy S."/>
            <person name="Muller D."/>
            <person name="Noll T."/>
            <person name="Wienberg J."/>
            <person name="Jostock T."/>
            <person name="Leonard M."/>
            <person name="Grillari J."/>
            <person name="Tauch A."/>
            <person name="Goesmann A."/>
            <person name="Helk B."/>
            <person name="Mott J.E."/>
            <person name="Puhler A."/>
            <person name="Borth N."/>
        </authorList>
    </citation>
    <scope>NUCLEOTIDE SEQUENCE [LARGE SCALE GENOMIC DNA]</scope>
    <source>
        <strain evidence="50">17A/GY</strain>
    </source>
</reference>
<dbReference type="EC" id="3.4.19.12" evidence="6"/>
<evidence type="ECO:0000256" key="11">
    <source>
        <dbReference type="ARBA" id="ARBA00022670"/>
    </source>
</evidence>
<evidence type="ECO:0000259" key="47">
    <source>
        <dbReference type="PROSITE" id="PS50011"/>
    </source>
</evidence>
<dbReference type="GO" id="GO:0001508">
    <property type="term" value="P:action potential"/>
    <property type="evidence" value="ECO:0007669"/>
    <property type="project" value="TreeGrafter"/>
</dbReference>
<dbReference type="InterPro" id="IPR017441">
    <property type="entry name" value="Protein_kinase_ATP_BS"/>
</dbReference>
<sequence>MAAGVATWLPFARAAAVGWLPLAQQPLPPAPEVKASRGDEVLVVNVSGRRFETWKNTLDRYPDTLLGSSEKEFFYDAESGEYFFDRDPDMFRHVLNFYRTGRLHCPRQECIQAFDEELAFYGLVPELVGDCCLEEYRDRKKENAERLAEDEEAEQAGEGPALPAGSSLRQRLWRAFENPHTSTAALVFYYVTGFFIAVSVIANVVETIPCRSSARRPTREQPCGDRFPMAFFCMDTACVLIFTGEYLLRLFAAPSRCRFLRSVMSLIDVVAILPYYIGLFVPKNDDVSGAFVTLRVFRVFRIFKFSRHSQGLRILGYTLKSCASELGFLLFSLTMAIIIFATVMFYAEKGTSKTNFTSIPAAFWYTIVTMTTLGYGDMVPSTIAGKIFGSICSLSGVLVIALPVPVIVSNFSRIYHQNQRADKRRAQQKVRLARIRLAKSGTTNAFLQYKQNGGLEDSGSGEGQALCVRSRSAFEQQHHHLLHCLEKTTCHEFTDELTFSEALGAVSLGGRTSRSTSVSSQPMGPGSLLSSCCPRRAKRRAIRLANSTASVSRGSMQELDTLAGLRRSPAPQSRSSLNAKPHDSLDLNCDSPDFVAAIISIPTPPVNTPDESQPSSPGGGGSGGRSNTTLRNSSLGTPCLLPETVKISSLPEREEVGAGYNSEDEYEAAAARIEAMDPATVEQQEHWFEKALRDKKGFIIKQMKEDGACLFRAVADQVYGDQDMHEVVRKHCMDYLMKNADYFSNYVTEDFTTYINRKRKNNCHGNHIEMQAMAEMYNRPVEVYQYSTEPINTFHGIHQNEDEPIRVSYHRNIHYNSVVNPNKATIGVGLGLPSFKPGFAEQSLMKNAIKTSEESWIEQQMLEDKKRATDWEATNEAIEEQVARESYLQWLRDQEKQARQVRGPSQPRKASATCSSATAAASSGLEEWTSRSPRQRSSASSPEHPELHAELGIKPPSPGTVLALAKPPSPCAPGTSSQFSPGADRATSPLVSLYPALECRALIQQMSPSAFGLNDWDDDEILASVLAVSQQEYLDSMKKNKVHRDPPPDKTPSQHSTGDSGKGAEVALGLARATNLNAAPSAGASGPPDSLPSTLAPPSPGSPAALPRASTPCGLSGFSGLNLRSTSSMLTKPLQGLPSPPVTPTKPPGGKNRAAFEAEYRLGPLLGKGGFGTVFAGHRVTDRRQVAIKVISRNRVLGWSTVSDSVTCPLEVALLWKVGEGNGHPGVIRLLDWFETPEGFMLVLERPMPAQDLFDYITEKGPLGESRSRSFFTQVVAAVQHCHARGVVHRDIKDENILIDLCRGCIKLIDFGSGALLHDEPYTDFDGTRVYSPPEWISRHQYHALPATVWSLGVLLYDMVCGDIPFERDQEILEAELHFPAHVSPDCCALIRRCLAPKPCSRPSLEEILLDPWMQTPAEEAPINPSKANPTPLPWSLLP</sequence>
<dbReference type="SUPFAM" id="SSF56112">
    <property type="entry name" value="Protein kinase-like (PK-like)"/>
    <property type="match status" value="1"/>
</dbReference>
<evidence type="ECO:0000256" key="10">
    <source>
        <dbReference type="ARBA" id="ARBA00022553"/>
    </source>
</evidence>
<feature type="domain" description="Protein kinase" evidence="47">
    <location>
        <begin position="1160"/>
        <end position="1414"/>
    </location>
</feature>
<dbReference type="Pfam" id="PF00069">
    <property type="entry name" value="Pkinase"/>
    <property type="match status" value="1"/>
</dbReference>
<dbReference type="PRINTS" id="PR01516">
    <property type="entry name" value="KV41CHANNEL"/>
</dbReference>
<comment type="subunit">
    <text evidence="35">Interacts with TRAF3.</text>
</comment>
<comment type="catalytic activity">
    <reaction evidence="1">
        <text>Thiol-dependent hydrolysis of ester, thioester, amide, peptide and isopeptide bonds formed by the C-terminal Gly of ubiquitin (a 76-residue protein attached to proteins as an intracellular targeting signal).</text>
        <dbReference type="EC" id="3.4.19.12"/>
    </reaction>
</comment>
<dbReference type="PRINTS" id="PR01491">
    <property type="entry name" value="KVCHANNEL"/>
</dbReference>
<feature type="region of interest" description="Disordered" evidence="44">
    <location>
        <begin position="1419"/>
        <end position="1439"/>
    </location>
</feature>
<keyword evidence="15 43" id="KW-0547">Nucleotide-binding</keyword>
<dbReference type="Gene3D" id="3.30.200.20">
    <property type="entry name" value="Phosphorylase Kinase, domain 1"/>
    <property type="match status" value="1"/>
</dbReference>
<dbReference type="InterPro" id="IPR003975">
    <property type="entry name" value="K_chnl_volt-dep_Kv4"/>
</dbReference>
<evidence type="ECO:0000256" key="1">
    <source>
        <dbReference type="ARBA" id="ARBA00000707"/>
    </source>
</evidence>
<evidence type="ECO:0000256" key="14">
    <source>
        <dbReference type="ARBA" id="ARBA00022703"/>
    </source>
</evidence>
<dbReference type="PROSITE" id="PS00107">
    <property type="entry name" value="PROTEIN_KINASE_ATP"/>
    <property type="match status" value="1"/>
</dbReference>
<dbReference type="GO" id="GO:0004843">
    <property type="term" value="F:cysteine-type deubiquitinase activity"/>
    <property type="evidence" value="ECO:0007669"/>
    <property type="project" value="UniProtKB-EC"/>
</dbReference>
<dbReference type="FunFam" id="3.30.200.20:FF:000363">
    <property type="entry name" value="Serine/threonine-protein kinase"/>
    <property type="match status" value="1"/>
</dbReference>
<dbReference type="SUPFAM" id="SSF54001">
    <property type="entry name" value="Cysteine proteinases"/>
    <property type="match status" value="1"/>
</dbReference>
<evidence type="ECO:0000256" key="42">
    <source>
        <dbReference type="ARBA" id="ARBA00076406"/>
    </source>
</evidence>
<dbReference type="FunFam" id="1.20.120.350:FF:000016">
    <property type="entry name" value="Potassium voltage-gated channel subfamily D member 3"/>
    <property type="match status" value="1"/>
</dbReference>
<dbReference type="CDD" id="cd14101">
    <property type="entry name" value="STKc_PIM2"/>
    <property type="match status" value="1"/>
</dbReference>
<feature type="chain" id="PRO_5001600312" description="A-type voltage-gated potassium channel KCND1" evidence="46">
    <location>
        <begin position="17"/>
        <end position="1439"/>
    </location>
</feature>
<feature type="region of interest" description="Disordered" evidence="44">
    <location>
        <begin position="601"/>
        <end position="637"/>
    </location>
</feature>
<feature type="signal peptide" evidence="46">
    <location>
        <begin position="1"/>
        <end position="16"/>
    </location>
</feature>
<evidence type="ECO:0000259" key="48">
    <source>
        <dbReference type="PROSITE" id="PS50802"/>
    </source>
</evidence>
<name>A0A061HZC0_CRIGR</name>
<keyword evidence="46" id="KW-0732">Signal</keyword>
<comment type="catalytic activity">
    <reaction evidence="31">
        <text>L-threonyl-[protein] + ATP = O-phospho-L-threonyl-[protein] + ADP + H(+)</text>
        <dbReference type="Rhea" id="RHEA:46608"/>
        <dbReference type="Rhea" id="RHEA-COMP:11060"/>
        <dbReference type="Rhea" id="RHEA-COMP:11605"/>
        <dbReference type="ChEBI" id="CHEBI:15378"/>
        <dbReference type="ChEBI" id="CHEBI:30013"/>
        <dbReference type="ChEBI" id="CHEBI:30616"/>
        <dbReference type="ChEBI" id="CHEBI:61977"/>
        <dbReference type="ChEBI" id="CHEBI:456216"/>
        <dbReference type="EC" id="2.7.11.1"/>
    </reaction>
</comment>
<dbReference type="InterPro" id="IPR027359">
    <property type="entry name" value="Volt_channel_dom_sf"/>
</dbReference>
<evidence type="ECO:0000256" key="38">
    <source>
        <dbReference type="ARBA" id="ARBA00070409"/>
    </source>
</evidence>
<feature type="compositionally biased region" description="Polar residues" evidence="44">
    <location>
        <begin position="625"/>
        <end position="636"/>
    </location>
</feature>
<evidence type="ECO:0000313" key="50">
    <source>
        <dbReference type="Proteomes" id="UP000030759"/>
    </source>
</evidence>
<dbReference type="GO" id="GO:0030154">
    <property type="term" value="P:cell differentiation"/>
    <property type="evidence" value="ECO:0007669"/>
    <property type="project" value="UniProtKB-ARBA"/>
</dbReference>
<dbReference type="PRINTS" id="PR01497">
    <property type="entry name" value="SHALCHANNEL"/>
</dbReference>
<keyword evidence="28" id="KW-0131">Cell cycle</keyword>
<dbReference type="InterPro" id="IPR028325">
    <property type="entry name" value="VG_K_chnl"/>
</dbReference>
<keyword evidence="9" id="KW-0633">Potassium transport</keyword>
<evidence type="ECO:0000256" key="26">
    <source>
        <dbReference type="ARBA" id="ARBA00023136"/>
    </source>
</evidence>
<evidence type="ECO:0000256" key="32">
    <source>
        <dbReference type="ARBA" id="ARBA00048679"/>
    </source>
</evidence>
<dbReference type="InterPro" id="IPR011333">
    <property type="entry name" value="SKP1/BTB/POZ_sf"/>
</dbReference>
<evidence type="ECO:0000313" key="49">
    <source>
        <dbReference type="EMBL" id="ERE63748.1"/>
    </source>
</evidence>
<dbReference type="InterPro" id="IPR008271">
    <property type="entry name" value="Ser/Thr_kinase_AS"/>
</dbReference>
<feature type="compositionally biased region" description="Low complexity" evidence="44">
    <location>
        <begin position="1078"/>
        <end position="1094"/>
    </location>
</feature>
<evidence type="ECO:0000256" key="40">
    <source>
        <dbReference type="ARBA" id="ARBA00074855"/>
    </source>
</evidence>
<evidence type="ECO:0000256" key="27">
    <source>
        <dbReference type="ARBA" id="ARBA00023303"/>
    </source>
</evidence>
<dbReference type="PROSITE" id="PS50011">
    <property type="entry name" value="PROTEIN_KINASE_DOM"/>
    <property type="match status" value="1"/>
</dbReference>
<keyword evidence="20" id="KW-0631">Potassium channel</keyword>
<keyword evidence="7" id="KW-0813">Transport</keyword>
<dbReference type="GO" id="GO:0043066">
    <property type="term" value="P:negative regulation of apoptotic process"/>
    <property type="evidence" value="ECO:0007669"/>
    <property type="project" value="UniProtKB-ARBA"/>
</dbReference>
<feature type="region of interest" description="Disordered" evidence="44">
    <location>
        <begin position="144"/>
        <end position="164"/>
    </location>
</feature>
<keyword evidence="10" id="KW-0597">Phosphoprotein</keyword>
<dbReference type="InterPro" id="IPR000210">
    <property type="entry name" value="BTB/POZ_dom"/>
</dbReference>
<evidence type="ECO:0000256" key="39">
    <source>
        <dbReference type="ARBA" id="ARBA00073941"/>
    </source>
</evidence>
<dbReference type="FunFam" id="1.10.510.10:FF:000413">
    <property type="entry name" value="Serine/threonine-protein kinase"/>
    <property type="match status" value="1"/>
</dbReference>
<dbReference type="GO" id="GO:0005524">
    <property type="term" value="F:ATP binding"/>
    <property type="evidence" value="ECO:0007669"/>
    <property type="project" value="UniProtKB-UniRule"/>
</dbReference>
<dbReference type="FunFam" id="3.90.70.80:FF:000002">
    <property type="entry name" value="OTU domain-containing protein 5 isoform X2"/>
    <property type="match status" value="1"/>
</dbReference>
<comment type="catalytic activity">
    <reaction evidence="30">
        <text>K(+)(in) = K(+)(out)</text>
        <dbReference type="Rhea" id="RHEA:29463"/>
        <dbReference type="ChEBI" id="CHEBI:29103"/>
    </reaction>
</comment>
<feature type="compositionally biased region" description="Low complexity" evidence="44">
    <location>
        <begin position="910"/>
        <end position="923"/>
    </location>
</feature>
<keyword evidence="24 45" id="KW-1133">Transmembrane helix</keyword>
<comment type="subunit">
    <text evidence="37">Component of heteromultimeric potassium channels. Identified in potassium channel complexes containing KCND1, KCND2, KCND3, KCNIP1, KCNIP2, KCNIP3, KCNIP4, DPP6 and DPP10.</text>
</comment>
<organism evidence="49 50">
    <name type="scientific">Cricetulus griseus</name>
    <name type="common">Chinese hamster</name>
    <name type="synonym">Cricetulus barabensis griseus</name>
    <dbReference type="NCBI Taxonomy" id="10029"/>
    <lineage>
        <taxon>Eukaryota</taxon>
        <taxon>Metazoa</taxon>
        <taxon>Chordata</taxon>
        <taxon>Craniata</taxon>
        <taxon>Vertebrata</taxon>
        <taxon>Euteleostomi</taxon>
        <taxon>Mammalia</taxon>
        <taxon>Eutheria</taxon>
        <taxon>Euarchontoglires</taxon>
        <taxon>Glires</taxon>
        <taxon>Rodentia</taxon>
        <taxon>Myomorpha</taxon>
        <taxon>Muroidea</taxon>
        <taxon>Cricetidae</taxon>
        <taxon>Cricetinae</taxon>
        <taxon>Cricetulus</taxon>
    </lineage>
</organism>
<dbReference type="SMART" id="SM00220">
    <property type="entry name" value="S_TKc"/>
    <property type="match status" value="1"/>
</dbReference>
<dbReference type="FunFam" id="3.30.710.10:FF:000004">
    <property type="entry name" value="Potassium voltage-gated channel subfamily D member 3"/>
    <property type="match status" value="1"/>
</dbReference>
<dbReference type="GO" id="GO:0045211">
    <property type="term" value="C:postsynaptic membrane"/>
    <property type="evidence" value="ECO:0007669"/>
    <property type="project" value="TreeGrafter"/>
</dbReference>
<evidence type="ECO:0000256" key="15">
    <source>
        <dbReference type="ARBA" id="ARBA00022741"/>
    </source>
</evidence>
<comment type="subcellular location">
    <subcellularLocation>
        <location evidence="2">Membrane</location>
        <topology evidence="2">Multi-pass membrane protein</topology>
    </subcellularLocation>
</comment>
<comment type="subunit">
    <text evidence="36">Interacts with MYC.</text>
</comment>
<dbReference type="GO" id="GO:0043025">
    <property type="term" value="C:neuronal cell body"/>
    <property type="evidence" value="ECO:0007669"/>
    <property type="project" value="TreeGrafter"/>
</dbReference>
<dbReference type="GO" id="GO:0043197">
    <property type="term" value="C:dendritic spine"/>
    <property type="evidence" value="ECO:0007669"/>
    <property type="project" value="TreeGrafter"/>
</dbReference>
<evidence type="ECO:0000256" key="23">
    <source>
        <dbReference type="ARBA" id="ARBA00022958"/>
    </source>
</evidence>
<evidence type="ECO:0000256" key="25">
    <source>
        <dbReference type="ARBA" id="ARBA00023065"/>
    </source>
</evidence>
<evidence type="ECO:0000256" key="24">
    <source>
        <dbReference type="ARBA" id="ARBA00022989"/>
    </source>
</evidence>
<dbReference type="CDD" id="cd22752">
    <property type="entry name" value="OTU_OTUD5-like"/>
    <property type="match status" value="1"/>
</dbReference>
<feature type="region of interest" description="Disordered" evidence="44">
    <location>
        <begin position="1130"/>
        <end position="1149"/>
    </location>
</feature>
<dbReference type="SMART" id="SM00225">
    <property type="entry name" value="BTB"/>
    <property type="match status" value="1"/>
</dbReference>
<dbReference type="InterPro" id="IPR005821">
    <property type="entry name" value="Ion_trans_dom"/>
</dbReference>
<keyword evidence="21 43" id="KW-0067">ATP-binding</keyword>
<evidence type="ECO:0000256" key="46">
    <source>
        <dbReference type="SAM" id="SignalP"/>
    </source>
</evidence>
<evidence type="ECO:0000256" key="41">
    <source>
        <dbReference type="ARBA" id="ARBA00075631"/>
    </source>
</evidence>
<dbReference type="SUPFAM" id="SSF81324">
    <property type="entry name" value="Voltage-gated potassium channels"/>
    <property type="match status" value="1"/>
</dbReference>
<feature type="binding site" evidence="43">
    <location>
        <position position="1189"/>
    </location>
    <ligand>
        <name>ATP</name>
        <dbReference type="ChEBI" id="CHEBI:30616"/>
    </ligand>
</feature>
<feature type="transmembrane region" description="Helical" evidence="45">
    <location>
        <begin position="260"/>
        <end position="281"/>
    </location>
</feature>
<dbReference type="PANTHER" id="PTHR11537:SF174">
    <property type="entry name" value="POTASSIUM VOLTAGE-GATED CHANNEL SUBFAMILY D MEMBER 1"/>
    <property type="match status" value="1"/>
</dbReference>
<evidence type="ECO:0000256" key="43">
    <source>
        <dbReference type="PROSITE-ProRule" id="PRU10141"/>
    </source>
</evidence>
<comment type="similarity">
    <text evidence="3">Belongs to the protein kinase superfamily. CAMK Ser/Thr protein kinase family. PIM subfamily.</text>
</comment>
<comment type="similarity">
    <text evidence="4">Belongs to the peptidase C85 family.</text>
</comment>
<dbReference type="InterPro" id="IPR004054">
    <property type="entry name" value="K_chnl_volt-dep_Kv4.1"/>
</dbReference>
<evidence type="ECO:0000256" key="3">
    <source>
        <dbReference type="ARBA" id="ARBA00005505"/>
    </source>
</evidence>
<evidence type="ECO:0000256" key="8">
    <source>
        <dbReference type="ARBA" id="ARBA00022527"/>
    </source>
</evidence>
<keyword evidence="12" id="KW-0808">Transferase</keyword>
<dbReference type="GO" id="GO:0050821">
    <property type="term" value="P:protein stabilization"/>
    <property type="evidence" value="ECO:0007669"/>
    <property type="project" value="UniProtKB-ARBA"/>
</dbReference>
<dbReference type="Gene3D" id="3.90.70.80">
    <property type="match status" value="1"/>
</dbReference>
<dbReference type="PRINTS" id="PR00169">
    <property type="entry name" value="KCHANNEL"/>
</dbReference>
<dbReference type="InterPro" id="IPR003323">
    <property type="entry name" value="OTU_dom"/>
</dbReference>
<feature type="compositionally biased region" description="Low complexity" evidence="44">
    <location>
        <begin position="930"/>
        <end position="942"/>
    </location>
</feature>
<dbReference type="EMBL" id="KE685981">
    <property type="protein sequence ID" value="ERE63748.1"/>
    <property type="molecule type" value="Genomic_DNA"/>
</dbReference>
<evidence type="ECO:0000256" key="44">
    <source>
        <dbReference type="SAM" id="MobiDB-lite"/>
    </source>
</evidence>
<evidence type="ECO:0000256" key="34">
    <source>
        <dbReference type="ARBA" id="ARBA00061375"/>
    </source>
</evidence>
<feature type="transmembrane region" description="Helical" evidence="45">
    <location>
        <begin position="359"/>
        <end position="375"/>
    </location>
</feature>
<feature type="transmembrane region" description="Helical" evidence="45">
    <location>
        <begin position="227"/>
        <end position="248"/>
    </location>
</feature>
<evidence type="ECO:0000256" key="45">
    <source>
        <dbReference type="SAM" id="Phobius"/>
    </source>
</evidence>
<dbReference type="InterPro" id="IPR024587">
    <property type="entry name" value="K_chnl_volt-dep_Kv4_C"/>
</dbReference>
<evidence type="ECO:0000256" key="5">
    <source>
        <dbReference type="ARBA" id="ARBA00012513"/>
    </source>
</evidence>
<dbReference type="GO" id="GO:0001818">
    <property type="term" value="P:negative regulation of cytokine production"/>
    <property type="evidence" value="ECO:0007669"/>
    <property type="project" value="UniProtKB-ARBA"/>
</dbReference>
<feature type="region of interest" description="Disordered" evidence="44">
    <location>
        <begin position="1037"/>
        <end position="1062"/>
    </location>
</feature>
<dbReference type="InterPro" id="IPR038765">
    <property type="entry name" value="Papain-like_cys_pep_sf"/>
</dbReference>
<accession>A0A061HZC0</accession>
<evidence type="ECO:0000256" key="31">
    <source>
        <dbReference type="ARBA" id="ARBA00047899"/>
    </source>
</evidence>
<evidence type="ECO:0000256" key="17">
    <source>
        <dbReference type="ARBA" id="ARBA00022786"/>
    </source>
</evidence>
<dbReference type="PROSITE" id="PS50802">
    <property type="entry name" value="OTU"/>
    <property type="match status" value="1"/>
</dbReference>
<dbReference type="GO" id="GO:0006508">
    <property type="term" value="P:proteolysis"/>
    <property type="evidence" value="ECO:0007669"/>
    <property type="project" value="UniProtKB-KW"/>
</dbReference>
<evidence type="ECO:0000256" key="20">
    <source>
        <dbReference type="ARBA" id="ARBA00022826"/>
    </source>
</evidence>
<dbReference type="InterPro" id="IPR011009">
    <property type="entry name" value="Kinase-like_dom_sf"/>
</dbReference>
<keyword evidence="18" id="KW-0378">Hydrolase</keyword>
<keyword evidence="27" id="KW-0407">Ion channel</keyword>
<keyword evidence="19" id="KW-0788">Thiol protease</keyword>
<dbReference type="InterPro" id="IPR003131">
    <property type="entry name" value="T1-type_BTB"/>
</dbReference>
<keyword evidence="8" id="KW-0723">Serine/threonine-protein kinase</keyword>
<evidence type="ECO:0000256" key="37">
    <source>
        <dbReference type="ARBA" id="ARBA00066223"/>
    </source>
</evidence>
<feature type="compositionally biased region" description="Pro residues" evidence="44">
    <location>
        <begin position="1138"/>
        <end position="1147"/>
    </location>
</feature>
<evidence type="ECO:0000256" key="13">
    <source>
        <dbReference type="ARBA" id="ARBA00022692"/>
    </source>
</evidence>
<dbReference type="GO" id="GO:0051260">
    <property type="term" value="P:protein homooligomerization"/>
    <property type="evidence" value="ECO:0007669"/>
    <property type="project" value="InterPro"/>
</dbReference>
<evidence type="ECO:0000256" key="35">
    <source>
        <dbReference type="ARBA" id="ARBA00062200"/>
    </source>
</evidence>
<evidence type="ECO:0000256" key="21">
    <source>
        <dbReference type="ARBA" id="ARBA00022840"/>
    </source>
</evidence>
<keyword evidence="11" id="KW-0645">Protease</keyword>
<evidence type="ECO:0000256" key="18">
    <source>
        <dbReference type="ARBA" id="ARBA00022801"/>
    </source>
</evidence>
<dbReference type="Gene3D" id="1.10.510.10">
    <property type="entry name" value="Transferase(Phosphotransferase) domain 1"/>
    <property type="match status" value="1"/>
</dbReference>
<dbReference type="PROSITE" id="PS00108">
    <property type="entry name" value="PROTEIN_KINASE_ST"/>
    <property type="match status" value="1"/>
</dbReference>
<dbReference type="Pfam" id="PF02338">
    <property type="entry name" value="OTU"/>
    <property type="match status" value="1"/>
</dbReference>
<evidence type="ECO:0000256" key="7">
    <source>
        <dbReference type="ARBA" id="ARBA00022448"/>
    </source>
</evidence>
<dbReference type="Gene3D" id="1.20.120.350">
    <property type="entry name" value="Voltage-gated potassium channels. Chain C"/>
    <property type="match status" value="1"/>
</dbReference>
<dbReference type="SUPFAM" id="SSF54695">
    <property type="entry name" value="POZ domain"/>
    <property type="match status" value="1"/>
</dbReference>
<evidence type="ECO:0000256" key="29">
    <source>
        <dbReference type="ARBA" id="ARBA00033460"/>
    </source>
</evidence>
<feature type="compositionally biased region" description="Low complexity" evidence="44">
    <location>
        <begin position="510"/>
        <end position="520"/>
    </location>
</feature>
<feature type="region of interest" description="Disordered" evidence="44">
    <location>
        <begin position="898"/>
        <end position="985"/>
    </location>
</feature>
<feature type="region of interest" description="Disordered" evidence="44">
    <location>
        <begin position="510"/>
        <end position="532"/>
    </location>
</feature>
<keyword evidence="23" id="KW-0630">Potassium</keyword>
<dbReference type="EC" id="2.7.11.1" evidence="5"/>
<comment type="catalytic activity">
    <reaction evidence="32">
        <text>L-seryl-[protein] + ATP = O-phospho-L-seryl-[protein] + ADP + H(+)</text>
        <dbReference type="Rhea" id="RHEA:17989"/>
        <dbReference type="Rhea" id="RHEA-COMP:9863"/>
        <dbReference type="Rhea" id="RHEA-COMP:11604"/>
        <dbReference type="ChEBI" id="CHEBI:15378"/>
        <dbReference type="ChEBI" id="CHEBI:29999"/>
        <dbReference type="ChEBI" id="CHEBI:30616"/>
        <dbReference type="ChEBI" id="CHEBI:83421"/>
        <dbReference type="ChEBI" id="CHEBI:456216"/>
        <dbReference type="EC" id="2.7.11.1"/>
    </reaction>
</comment>
<feature type="transmembrane region" description="Helical" evidence="45">
    <location>
        <begin position="326"/>
        <end position="347"/>
    </location>
</feature>
<feature type="region of interest" description="Disordered" evidence="44">
    <location>
        <begin position="566"/>
        <end position="585"/>
    </location>
</feature>
<protein>
    <recommendedName>
        <fullName evidence="38">A-type voltage-gated potassium channel KCND1</fullName>
        <ecNumber evidence="5">2.7.11.1</ecNumber>
        <ecNumber evidence="6">3.4.19.12</ecNumber>
    </recommendedName>
    <alternativeName>
        <fullName evidence="29">Deubiquitinating enzyme A</fullName>
    </alternativeName>
    <alternativeName>
        <fullName evidence="40">OTU domain-containing protein 5</fullName>
    </alternativeName>
    <alternativeName>
        <fullName evidence="42">Potassium voltage-gated channel subfamily D member 1</fullName>
    </alternativeName>
    <alternativeName>
        <fullName evidence="39">Serine/threonine-protein kinase pim-2</fullName>
    </alternativeName>
    <alternativeName>
        <fullName evidence="41">Voltage-gated potassium channel subunit Kv4.1</fullName>
    </alternativeName>
</protein>
<feature type="region of interest" description="Disordered" evidence="44">
    <location>
        <begin position="1078"/>
        <end position="1111"/>
    </location>
</feature>
<evidence type="ECO:0000256" key="9">
    <source>
        <dbReference type="ARBA" id="ARBA00022538"/>
    </source>
</evidence>
<dbReference type="Gene3D" id="3.30.710.10">
    <property type="entry name" value="Potassium Channel Kv1.1, Chain A"/>
    <property type="match status" value="1"/>
</dbReference>
<proteinExistence type="inferred from homology"/>
<dbReference type="GO" id="GO:0008076">
    <property type="term" value="C:voltage-gated potassium channel complex"/>
    <property type="evidence" value="ECO:0007669"/>
    <property type="project" value="InterPro"/>
</dbReference>
<keyword evidence="26 45" id="KW-0472">Membrane</keyword>
<dbReference type="FunFam" id="1.10.287.70:FF:000028">
    <property type="entry name" value="potassium voltage-gated channel subfamily D member 3"/>
    <property type="match status" value="1"/>
</dbReference>
<evidence type="ECO:0000256" key="28">
    <source>
        <dbReference type="ARBA" id="ARBA00023306"/>
    </source>
</evidence>
<dbReference type="GO" id="GO:0004674">
    <property type="term" value="F:protein serine/threonine kinase activity"/>
    <property type="evidence" value="ECO:0007669"/>
    <property type="project" value="UniProtKB-KW"/>
</dbReference>
<evidence type="ECO:0000256" key="33">
    <source>
        <dbReference type="ARBA" id="ARBA00056240"/>
    </source>
</evidence>
<dbReference type="Pfam" id="PF11601">
    <property type="entry name" value="Shal-type"/>
    <property type="match status" value="1"/>
</dbReference>
<evidence type="ECO:0000256" key="30">
    <source>
        <dbReference type="ARBA" id="ARBA00034430"/>
    </source>
</evidence>
<dbReference type="Pfam" id="PF11879">
    <property type="entry name" value="DUF3399"/>
    <property type="match status" value="1"/>
</dbReference>
<keyword evidence="17" id="KW-0833">Ubl conjugation pathway</keyword>
<keyword evidence="22" id="KW-0851">Voltage-gated channel</keyword>
<comment type="function">
    <text evidence="33">Deubiquitinating enzyme that functions as a negative regulator of the innate immune system. Has peptidase activity towards 'Lys-48'- and 'Lys-63'-linked polyubiquitin chains. Can also cleave 'Lys-11'-linked ubiquitin chains (in vitro). Acts via TRAF3 deubiquitination and subsequent suppression of type I interferon (IFN) production. Controls neuroectodermal differentiation through cleaving 'Lys-48'-linked ubiquitin chains to counteract degradation of select chromatin regulators such as ARID1A, HDAC2 and HCF1. Acts as a positive regulator of mTORC1 and mTORC2 signaling following phosphorylation by MTOR: acts by mediating deubiquitination of BTRC, leading to its stability.</text>
</comment>
<feature type="domain" description="OTU" evidence="48">
    <location>
        <begin position="698"/>
        <end position="821"/>
    </location>
</feature>
<feature type="compositionally biased region" description="Basic and acidic residues" evidence="44">
    <location>
        <begin position="1037"/>
        <end position="1048"/>
    </location>
</feature>